<protein>
    <submittedName>
        <fullName evidence="3">Uncharacterized protein</fullName>
    </submittedName>
</protein>
<proteinExistence type="predicted"/>
<dbReference type="WBParaSite" id="PSAMB.scaffold11size140128.g81.t1">
    <property type="protein sequence ID" value="PSAMB.scaffold11size140128.g81.t1"/>
    <property type="gene ID" value="PSAMB.scaffold11size140128.g81"/>
</dbReference>
<feature type="region of interest" description="Disordered" evidence="1">
    <location>
        <begin position="24"/>
        <end position="70"/>
    </location>
</feature>
<dbReference type="AlphaFoldDB" id="A0A914URE2"/>
<feature type="compositionally biased region" description="Low complexity" evidence="1">
    <location>
        <begin position="397"/>
        <end position="406"/>
    </location>
</feature>
<evidence type="ECO:0000256" key="1">
    <source>
        <dbReference type="SAM" id="MobiDB-lite"/>
    </source>
</evidence>
<evidence type="ECO:0000313" key="2">
    <source>
        <dbReference type="Proteomes" id="UP000887566"/>
    </source>
</evidence>
<feature type="compositionally biased region" description="Polar residues" evidence="1">
    <location>
        <begin position="431"/>
        <end position="444"/>
    </location>
</feature>
<dbReference type="Proteomes" id="UP000887566">
    <property type="component" value="Unplaced"/>
</dbReference>
<feature type="compositionally biased region" description="Polar residues" evidence="1">
    <location>
        <begin position="328"/>
        <end position="339"/>
    </location>
</feature>
<name>A0A914URE2_9BILA</name>
<feature type="compositionally biased region" description="Low complexity" evidence="1">
    <location>
        <begin position="468"/>
        <end position="479"/>
    </location>
</feature>
<organism evidence="2 3">
    <name type="scientific">Plectus sambesii</name>
    <dbReference type="NCBI Taxonomy" id="2011161"/>
    <lineage>
        <taxon>Eukaryota</taxon>
        <taxon>Metazoa</taxon>
        <taxon>Ecdysozoa</taxon>
        <taxon>Nematoda</taxon>
        <taxon>Chromadorea</taxon>
        <taxon>Plectida</taxon>
        <taxon>Plectina</taxon>
        <taxon>Plectoidea</taxon>
        <taxon>Plectidae</taxon>
        <taxon>Plectus</taxon>
    </lineage>
</organism>
<reference evidence="3" key="1">
    <citation type="submission" date="2022-11" db="UniProtKB">
        <authorList>
            <consortium name="WormBaseParasite"/>
        </authorList>
    </citation>
    <scope>IDENTIFICATION</scope>
</reference>
<feature type="region of interest" description="Disordered" evidence="1">
    <location>
        <begin position="372"/>
        <end position="511"/>
    </location>
</feature>
<sequence length="511" mass="54285">MYAVSARSLASMCVFSAVYDGGGDGGAARRLRRWRRKPEGRERKRGRASEPPDRLADARDASRAGPLHWGGYRGWRRDGPNVSVQSSAQRMEVCIRNGTNRASVQPSSSALLQRVAAHSNNQQPAVHPAALASLPTLQPAPAAVCPPAVAMAQQPTQANVPDYSGLMQYPTGVPPGGNPGAPPYIAYQPALAAVLPYALQSTARQAQFVGFAGAPPPLFQQFVPVSLVDPQQILAAAGAMQPNAWPGPLFTWPGAQAGAQQANLFQNETAFLMPQAVQALANASARSAQFSQMFPKANYQQQLQQIAPQHMVLDLNQSPWAQPAVPRHNSQQAPRSRQPSGLPKDPAIIESGPIVAPASAVNANAKLNVKCAEQSPRQQRRLPAAKSRNASDPPSPAVSVITISSSSDDEDVSMASGSTGRHTKGAAADQADSSQKGRLQQRHGNNPRCAIVRPLVDVKQEVNEDDTSNSSTASTSQDSIVRPAAPQPLPADQNASPLFPDVAVKPFHRRQ</sequence>
<feature type="region of interest" description="Disordered" evidence="1">
    <location>
        <begin position="321"/>
        <end position="349"/>
    </location>
</feature>
<accession>A0A914URE2</accession>
<feature type="compositionally biased region" description="Basic and acidic residues" evidence="1">
    <location>
        <begin position="37"/>
        <end position="62"/>
    </location>
</feature>
<keyword evidence="2" id="KW-1185">Reference proteome</keyword>
<evidence type="ECO:0000313" key="3">
    <source>
        <dbReference type="WBParaSite" id="PSAMB.scaffold11size140128.g81.t1"/>
    </source>
</evidence>